<dbReference type="InterPro" id="IPR041698">
    <property type="entry name" value="Methyltransf_25"/>
</dbReference>
<dbReference type="Proteomes" id="UP000436989">
    <property type="component" value="Unassembled WGS sequence"/>
</dbReference>
<dbReference type="CDD" id="cd02440">
    <property type="entry name" value="AdoMet_MTases"/>
    <property type="match status" value="1"/>
</dbReference>
<evidence type="ECO:0000259" key="2">
    <source>
        <dbReference type="Pfam" id="PF13649"/>
    </source>
</evidence>
<keyword evidence="4" id="KW-1185">Reference proteome</keyword>
<dbReference type="GO" id="GO:0008168">
    <property type="term" value="F:methyltransferase activity"/>
    <property type="evidence" value="ECO:0007669"/>
    <property type="project" value="UniProtKB-KW"/>
</dbReference>
<organism evidence="3 4">
    <name type="scientific">Kocuria sediminis</name>
    <dbReference type="NCBI Taxonomy" id="1038857"/>
    <lineage>
        <taxon>Bacteria</taxon>
        <taxon>Bacillati</taxon>
        <taxon>Actinomycetota</taxon>
        <taxon>Actinomycetes</taxon>
        <taxon>Micrococcales</taxon>
        <taxon>Micrococcaceae</taxon>
        <taxon>Kocuria</taxon>
    </lineage>
</organism>
<dbReference type="SUPFAM" id="SSF53335">
    <property type="entry name" value="S-adenosyl-L-methionine-dependent methyltransferases"/>
    <property type="match status" value="1"/>
</dbReference>
<dbReference type="EMBL" id="WOGU01000009">
    <property type="protein sequence ID" value="MUN63908.1"/>
    <property type="molecule type" value="Genomic_DNA"/>
</dbReference>
<sequence length="230" mass="23979">MADAASGPDRGDRQRAAARGVRAAVPAQVRHRELALAVAPRTVPERVRWAVDQLPLRPGCRVLEVGCGSGAAAELVCARPGGAQLLAVDRSATAVARTVQRNLGAVQAGVLTVQQVALAELSVPAASFEVAFAVDVNLFWTTRADPELSVLRRALTPGGTLLIAYGPGPRPERQAAVLQRVRSAVGAHGFVAPVVLHEDRGGGVRARAPAGRVPDPPLRRAPRPAQVTAL</sequence>
<dbReference type="Gene3D" id="3.40.50.150">
    <property type="entry name" value="Vaccinia Virus protein VP39"/>
    <property type="match status" value="1"/>
</dbReference>
<dbReference type="InterPro" id="IPR029063">
    <property type="entry name" value="SAM-dependent_MTases_sf"/>
</dbReference>
<proteinExistence type="predicted"/>
<reference evidence="3 4" key="1">
    <citation type="submission" date="2019-12" db="EMBL/GenBank/DDBJ databases">
        <authorList>
            <person name="Shi Y."/>
        </authorList>
    </citation>
    <scope>NUCLEOTIDE SEQUENCE [LARGE SCALE GENOMIC DNA]</scope>
    <source>
        <strain evidence="3 4">JCM 17929</strain>
    </source>
</reference>
<dbReference type="GO" id="GO:0032259">
    <property type="term" value="P:methylation"/>
    <property type="evidence" value="ECO:0007669"/>
    <property type="project" value="UniProtKB-KW"/>
</dbReference>
<keyword evidence="3" id="KW-0808">Transferase</keyword>
<comment type="caution">
    <text evidence="3">The sequence shown here is derived from an EMBL/GenBank/DDBJ whole genome shotgun (WGS) entry which is preliminary data.</text>
</comment>
<evidence type="ECO:0000313" key="3">
    <source>
        <dbReference type="EMBL" id="MUN63908.1"/>
    </source>
</evidence>
<evidence type="ECO:0000256" key="1">
    <source>
        <dbReference type="SAM" id="MobiDB-lite"/>
    </source>
</evidence>
<gene>
    <name evidence="3" type="ORF">GMA12_12295</name>
</gene>
<feature type="region of interest" description="Disordered" evidence="1">
    <location>
        <begin position="1"/>
        <end position="22"/>
    </location>
</feature>
<feature type="domain" description="Methyltransferase" evidence="2">
    <location>
        <begin position="62"/>
        <end position="159"/>
    </location>
</feature>
<keyword evidence="3" id="KW-0489">Methyltransferase</keyword>
<name>A0A6N8GLY9_9MICC</name>
<accession>A0A6N8GLY9</accession>
<feature type="region of interest" description="Disordered" evidence="1">
    <location>
        <begin position="203"/>
        <end position="230"/>
    </location>
</feature>
<dbReference type="Pfam" id="PF13649">
    <property type="entry name" value="Methyltransf_25"/>
    <property type="match status" value="1"/>
</dbReference>
<evidence type="ECO:0000313" key="4">
    <source>
        <dbReference type="Proteomes" id="UP000436989"/>
    </source>
</evidence>
<dbReference type="AlphaFoldDB" id="A0A6N8GLY9"/>
<protein>
    <submittedName>
        <fullName evidence="3">Methyltransferase domain-containing protein</fullName>
    </submittedName>
</protein>